<proteinExistence type="predicted"/>
<sequence>MILIDKLEERTNVKIPIVNQVNSTVKEINLIDIENNDIGAQSQNVPFSAEEYVNSFSETSFSQDNQRRVKIISNVLLNSQTPNQGDTDSSDSELNLEDDMLNICSSYFKSLENDPKTDNVENKGTDFVYPSLKGYNFDRSHKDQAMPQNLPNSKNLLNDANGQNFVQTEFNKPINSQYPFSVPIDNNTNFNSVPNLVNFNSDPNSFQDFQNYVNPQFQVPYQSGQNNQFFRPPNFQGFNYQSQFPEQFPQHRYVQPSRFPNFHSSNLQSQYPNFAQHSSHYFNNSRIPAFDRINLKFGGKGQSLHSFLEKVEEFSLSHRISREHLLNFAHEFFEGDALIWYRSIRSQIFTWNDLIYRLRLDFLPVDFEVAFWDEVRARTQGSNERPLIYIGIMENLFKRFINPVDEGTQLRLIMRNLLPYYQQQLVLRQPILLLELKSLCRILEDTKLRSESFQGPPLCNTSTLEPELAYRRDISDNNHHVKFQHSNKPKFGTNEINISQPSVSSESQDDLVNFEAQDNCLKIDNQNSKVEVLNLASTKCWNCDQMGHAFPSCKLKRNVFCFSCGKKNITKPKCPNCKSKNGDQAISNSVEVATKQS</sequence>
<reference evidence="1" key="1">
    <citation type="submission" date="2022-01" db="EMBL/GenBank/DDBJ databases">
        <authorList>
            <person name="King R."/>
        </authorList>
    </citation>
    <scope>NUCLEOTIDE SEQUENCE</scope>
</reference>
<evidence type="ECO:0008006" key="3">
    <source>
        <dbReference type="Google" id="ProtNLM"/>
    </source>
</evidence>
<evidence type="ECO:0000313" key="2">
    <source>
        <dbReference type="Proteomes" id="UP001152799"/>
    </source>
</evidence>
<dbReference type="GO" id="GO:0003676">
    <property type="term" value="F:nucleic acid binding"/>
    <property type="evidence" value="ECO:0007669"/>
    <property type="project" value="InterPro"/>
</dbReference>
<dbReference type="InterPro" id="IPR036875">
    <property type="entry name" value="Znf_CCHC_sf"/>
</dbReference>
<dbReference type="Proteomes" id="UP001152799">
    <property type="component" value="Chromosome 14"/>
</dbReference>
<evidence type="ECO:0000313" key="1">
    <source>
        <dbReference type="EMBL" id="CAG9763611.1"/>
    </source>
</evidence>
<name>A0A9N9MN19_9CUCU</name>
<protein>
    <recommendedName>
        <fullName evidence="3">CCHC-type domain-containing protein</fullName>
    </recommendedName>
</protein>
<dbReference type="AlphaFoldDB" id="A0A9N9MN19"/>
<dbReference type="SUPFAM" id="SSF57756">
    <property type="entry name" value="Retrovirus zinc finger-like domains"/>
    <property type="match status" value="1"/>
</dbReference>
<keyword evidence="2" id="KW-1185">Reference proteome</keyword>
<accession>A0A9N9MN19</accession>
<dbReference type="GO" id="GO:0008270">
    <property type="term" value="F:zinc ion binding"/>
    <property type="evidence" value="ECO:0007669"/>
    <property type="project" value="InterPro"/>
</dbReference>
<dbReference type="EMBL" id="OU892290">
    <property type="protein sequence ID" value="CAG9763611.1"/>
    <property type="molecule type" value="Genomic_DNA"/>
</dbReference>
<dbReference type="OrthoDB" id="6780250at2759"/>
<gene>
    <name evidence="1" type="ORF">CEUTPL_LOCUS4269</name>
</gene>
<organism evidence="1 2">
    <name type="scientific">Ceutorhynchus assimilis</name>
    <name type="common">cabbage seed weevil</name>
    <dbReference type="NCBI Taxonomy" id="467358"/>
    <lineage>
        <taxon>Eukaryota</taxon>
        <taxon>Metazoa</taxon>
        <taxon>Ecdysozoa</taxon>
        <taxon>Arthropoda</taxon>
        <taxon>Hexapoda</taxon>
        <taxon>Insecta</taxon>
        <taxon>Pterygota</taxon>
        <taxon>Neoptera</taxon>
        <taxon>Endopterygota</taxon>
        <taxon>Coleoptera</taxon>
        <taxon>Polyphaga</taxon>
        <taxon>Cucujiformia</taxon>
        <taxon>Curculionidae</taxon>
        <taxon>Ceutorhynchinae</taxon>
        <taxon>Ceutorhynchus</taxon>
    </lineage>
</organism>